<keyword evidence="4" id="KW-1185">Reference proteome</keyword>
<feature type="domain" description="Abortive phage infection protein C-terminal" evidence="1">
    <location>
        <begin position="247"/>
        <end position="571"/>
    </location>
</feature>
<accession>A0ABP8LUF3</accession>
<dbReference type="InterPro" id="IPR018891">
    <property type="entry name" value="AIPR_C"/>
</dbReference>
<evidence type="ECO:0000313" key="3">
    <source>
        <dbReference type="EMBL" id="GAA4435790.1"/>
    </source>
</evidence>
<organism evidence="3 4">
    <name type="scientific">Pontibacter saemangeumensis</name>
    <dbReference type="NCBI Taxonomy" id="1084525"/>
    <lineage>
        <taxon>Bacteria</taxon>
        <taxon>Pseudomonadati</taxon>
        <taxon>Bacteroidota</taxon>
        <taxon>Cytophagia</taxon>
        <taxon>Cytophagales</taxon>
        <taxon>Hymenobacteraceae</taxon>
        <taxon>Pontibacter</taxon>
    </lineage>
</organism>
<evidence type="ECO:0000259" key="2">
    <source>
        <dbReference type="Pfam" id="PF22879"/>
    </source>
</evidence>
<comment type="caution">
    <text evidence="3">The sequence shown here is derived from an EMBL/GenBank/DDBJ whole genome shotgun (WGS) entry which is preliminary data.</text>
</comment>
<dbReference type="Proteomes" id="UP001500552">
    <property type="component" value="Unassembled WGS sequence"/>
</dbReference>
<evidence type="ECO:0000313" key="4">
    <source>
        <dbReference type="Proteomes" id="UP001500552"/>
    </source>
</evidence>
<dbReference type="Pfam" id="PF10592">
    <property type="entry name" value="AIPR"/>
    <property type="match status" value="1"/>
</dbReference>
<dbReference type="EMBL" id="BAABHC010000016">
    <property type="protein sequence ID" value="GAA4435790.1"/>
    <property type="molecule type" value="Genomic_DNA"/>
</dbReference>
<proteinExistence type="predicted"/>
<gene>
    <name evidence="3" type="ORF">GCM10023188_28110</name>
</gene>
<dbReference type="RefSeq" id="WP_345159965.1">
    <property type="nucleotide sequence ID" value="NZ_BAABHC010000016.1"/>
</dbReference>
<feature type="domain" description="Abortive infection phage resistance protein N-terminal" evidence="2">
    <location>
        <begin position="38"/>
        <end position="191"/>
    </location>
</feature>
<sequence>MVTNLENLELSKFYQNIQQEVRSEQLSEEDGGTLEQIFTQAAVDLLSDGGETENVRVCYDEKVLKTGIQHKINAYALSDNYETLDLFITIYNGTDEFNRISKDQIDKAAKRITNFFRNAVYKDYVHEIEEASEIFDLAHTLGESKELKEGLVRVNVFIVTDGIYPGDHIANHSISGHPIYYRVVDLNYLYNISGKSHVPIEINFKEDGFQVPCIYTPTENDEYQSYLAIISGDALVNIYERFGSRLLEQNVRSFLQFTGKINKGIRKTIMTEPHMFLAFNNGLAATAEEIRLEPLPDGKGNSVAWVKDFQIVNGGQTTASIYHTWKKDKANVSGIFVQVKLNVVKNKENFSTVVARIAEYANTQNKISASDLSSNSENHILLEKLSRTIWAPPVSGKSQQTRWFYDRARGQYKTAMLKEGFTQAKRKAFELKNPKSQVLTKEDLAKYINTYQEVYDGRRIVIGPHFVVRGNQKNYVQFMHHNFSSSPDNIYFEDAVAKAIFFRAAEKVYGVKPNAIGDMRYVTVPYTIAWLGYRLGYRLDLYKIWKAQNISDHLREKLREIMIRVESYIRTHAPGSLYGEWAKKEDCWNAVRQQDFGVSFDSIRDDLEVRGQVYKRVRVTEDEMVSAEIKALQERLQSVHPKTWEKIEDWGRATRNLTPYQRTMARTIGSNFSRNRKLSEIEFNNGQQILDLVIDKASEILFDTEEYFELDATAGVTEKPEITLELIQAVVKWDKKNKKLLDFEYRFMADLAAEKKALTERHSQIALKNYKKAIKFGFEMEIASLDLGK</sequence>
<dbReference type="Pfam" id="PF22879">
    <property type="entry name" value="AIPR_N"/>
    <property type="match status" value="1"/>
</dbReference>
<reference evidence="4" key="1">
    <citation type="journal article" date="2019" name="Int. J. Syst. Evol. Microbiol.">
        <title>The Global Catalogue of Microorganisms (GCM) 10K type strain sequencing project: providing services to taxonomists for standard genome sequencing and annotation.</title>
        <authorList>
            <consortium name="The Broad Institute Genomics Platform"/>
            <consortium name="The Broad Institute Genome Sequencing Center for Infectious Disease"/>
            <person name="Wu L."/>
            <person name="Ma J."/>
        </authorList>
    </citation>
    <scope>NUCLEOTIDE SEQUENCE [LARGE SCALE GENOMIC DNA]</scope>
    <source>
        <strain evidence="4">JCM 17926</strain>
    </source>
</reference>
<name>A0ABP8LUF3_9BACT</name>
<evidence type="ECO:0008006" key="5">
    <source>
        <dbReference type="Google" id="ProtNLM"/>
    </source>
</evidence>
<dbReference type="InterPro" id="IPR055101">
    <property type="entry name" value="AIPR_N"/>
</dbReference>
<protein>
    <recommendedName>
        <fullName evidence="5">AIPR protein</fullName>
    </recommendedName>
</protein>
<evidence type="ECO:0000259" key="1">
    <source>
        <dbReference type="Pfam" id="PF10592"/>
    </source>
</evidence>